<evidence type="ECO:0000256" key="6">
    <source>
        <dbReference type="ARBA" id="ARBA00022840"/>
    </source>
</evidence>
<dbReference type="Gene3D" id="3.40.50.300">
    <property type="entry name" value="P-loop containing nucleotide triphosphate hydrolases"/>
    <property type="match status" value="1"/>
</dbReference>
<feature type="domain" description="ABC transporter" evidence="10">
    <location>
        <begin position="327"/>
        <end position="566"/>
    </location>
</feature>
<keyword evidence="8 9" id="KW-0472">Membrane</keyword>
<keyword evidence="5" id="KW-0547">Nucleotide-binding</keyword>
<feature type="transmembrane region" description="Helical" evidence="9">
    <location>
        <begin position="146"/>
        <end position="165"/>
    </location>
</feature>
<dbReference type="Gene3D" id="1.20.1560.10">
    <property type="entry name" value="ABC transporter type 1, transmembrane domain"/>
    <property type="match status" value="1"/>
</dbReference>
<dbReference type="InterPro" id="IPR017871">
    <property type="entry name" value="ABC_transporter-like_CS"/>
</dbReference>
<dbReference type="GO" id="GO:0005886">
    <property type="term" value="C:plasma membrane"/>
    <property type="evidence" value="ECO:0007669"/>
    <property type="project" value="UniProtKB-SubCell"/>
</dbReference>
<dbReference type="Pfam" id="PF00664">
    <property type="entry name" value="ABC_membrane"/>
    <property type="match status" value="1"/>
</dbReference>
<evidence type="ECO:0000313" key="12">
    <source>
        <dbReference type="EMBL" id="SUZ77901.1"/>
    </source>
</evidence>
<sequence>MLPIIRAHRSAFGIVLATGLTGLAVQVSVPMVLRQAIDIAVHERTGHLETYVILLVVMALTSFGLRFTYRYLLFGTACRIETDLRSLLYGHLTRLSFSFYDRVAAGEVISRANTDIRSIQLLLAFGPLAGLSVISFFMALGFMLSIHVPLALVTVSTMPFVYILGQRLRDQVFPLSWVTQGRMAEVAMVVDENVNGTRVVKSFAAETDQIALLAKVADRLRWSATALIEARARFNPLIEALPRLGMALVLLYGGHLAIDDQLGIGSLFAFSGYVTMIAVPFRMFGFVLLQAQRAAASAIRIYEILDEQPEIVDRPGARALIDPRGRVEFRGVTFAYPSSEGAPSPSVLVDFNLVLEPGETVALVGRTGCGKSTVARLLPRFYDVAAGAVLVDGTDVRDLTLSSLRHHVSQVPDEAFLFSDSLHDNIAFGRPDATADEVVAAARVARADGFIRDMDDGYDEVVGERGYTLSGGQRQRVSIARAVLTNPRILILDDATSAVDVRTEEGIHQALAGILEDRTTLVIAHRLSTISLADRVVLLEDGRIVADGTHAHLMVTEPRYAAIVAQGEDPGEDA</sequence>
<keyword evidence="6" id="KW-0067">ATP-binding</keyword>
<dbReference type="GO" id="GO:0015421">
    <property type="term" value="F:ABC-type oligopeptide transporter activity"/>
    <property type="evidence" value="ECO:0007669"/>
    <property type="project" value="TreeGrafter"/>
</dbReference>
<dbReference type="PANTHER" id="PTHR43394">
    <property type="entry name" value="ATP-DEPENDENT PERMEASE MDL1, MITOCHONDRIAL"/>
    <property type="match status" value="1"/>
</dbReference>
<keyword evidence="4 9" id="KW-0812">Transmembrane</keyword>
<dbReference type="AlphaFoldDB" id="A0A381QEZ0"/>
<dbReference type="SUPFAM" id="SSF52540">
    <property type="entry name" value="P-loop containing nucleoside triphosphate hydrolases"/>
    <property type="match status" value="1"/>
</dbReference>
<dbReference type="Pfam" id="PF00005">
    <property type="entry name" value="ABC_tran"/>
    <property type="match status" value="1"/>
</dbReference>
<dbReference type="PANTHER" id="PTHR43394:SF1">
    <property type="entry name" value="ATP-BINDING CASSETTE SUB-FAMILY B MEMBER 10, MITOCHONDRIAL"/>
    <property type="match status" value="1"/>
</dbReference>
<reference evidence="12" key="1">
    <citation type="submission" date="2018-05" db="EMBL/GenBank/DDBJ databases">
        <authorList>
            <person name="Lanie J.A."/>
            <person name="Ng W.-L."/>
            <person name="Kazmierczak K.M."/>
            <person name="Andrzejewski T.M."/>
            <person name="Davidsen T.M."/>
            <person name="Wayne K.J."/>
            <person name="Tettelin H."/>
            <person name="Glass J.I."/>
            <person name="Rusch D."/>
            <person name="Podicherti R."/>
            <person name="Tsui H.-C.T."/>
            <person name="Winkler M.E."/>
        </authorList>
    </citation>
    <scope>NUCLEOTIDE SEQUENCE</scope>
</reference>
<dbReference type="FunFam" id="3.40.50.300:FF:000299">
    <property type="entry name" value="ABC transporter ATP-binding protein/permease"/>
    <property type="match status" value="1"/>
</dbReference>
<feature type="transmembrane region" description="Helical" evidence="9">
    <location>
        <begin position="121"/>
        <end position="140"/>
    </location>
</feature>
<dbReference type="PROSITE" id="PS50893">
    <property type="entry name" value="ABC_TRANSPORTER_2"/>
    <property type="match status" value="1"/>
</dbReference>
<dbReference type="InterPro" id="IPR027417">
    <property type="entry name" value="P-loop_NTPase"/>
</dbReference>
<dbReference type="CDD" id="cd18543">
    <property type="entry name" value="ABC_6TM_Rv0194_D1_like"/>
    <property type="match status" value="1"/>
</dbReference>
<feature type="transmembrane region" description="Helical" evidence="9">
    <location>
        <begin position="50"/>
        <end position="69"/>
    </location>
</feature>
<evidence type="ECO:0000259" key="10">
    <source>
        <dbReference type="PROSITE" id="PS50893"/>
    </source>
</evidence>
<keyword evidence="7 9" id="KW-1133">Transmembrane helix</keyword>
<dbReference type="PROSITE" id="PS50929">
    <property type="entry name" value="ABC_TM1F"/>
    <property type="match status" value="1"/>
</dbReference>
<evidence type="ECO:0000256" key="9">
    <source>
        <dbReference type="SAM" id="Phobius"/>
    </source>
</evidence>
<evidence type="ECO:0000256" key="4">
    <source>
        <dbReference type="ARBA" id="ARBA00022692"/>
    </source>
</evidence>
<dbReference type="GO" id="GO:0016887">
    <property type="term" value="F:ATP hydrolysis activity"/>
    <property type="evidence" value="ECO:0007669"/>
    <property type="project" value="InterPro"/>
</dbReference>
<dbReference type="InterPro" id="IPR039421">
    <property type="entry name" value="Type_1_exporter"/>
</dbReference>
<keyword evidence="2" id="KW-0813">Transport</keyword>
<feature type="transmembrane region" description="Helical" evidence="9">
    <location>
        <begin position="264"/>
        <end position="289"/>
    </location>
</feature>
<evidence type="ECO:0000256" key="8">
    <source>
        <dbReference type="ARBA" id="ARBA00023136"/>
    </source>
</evidence>
<dbReference type="PROSITE" id="PS00211">
    <property type="entry name" value="ABC_TRANSPORTER_1"/>
    <property type="match status" value="1"/>
</dbReference>
<dbReference type="InterPro" id="IPR003439">
    <property type="entry name" value="ABC_transporter-like_ATP-bd"/>
</dbReference>
<proteinExistence type="predicted"/>
<evidence type="ECO:0000259" key="11">
    <source>
        <dbReference type="PROSITE" id="PS50929"/>
    </source>
</evidence>
<evidence type="ECO:0000256" key="5">
    <source>
        <dbReference type="ARBA" id="ARBA00022741"/>
    </source>
</evidence>
<dbReference type="InterPro" id="IPR036640">
    <property type="entry name" value="ABC1_TM_sf"/>
</dbReference>
<gene>
    <name evidence="12" type="ORF">METZ01_LOCUS30755</name>
</gene>
<name>A0A381QEZ0_9ZZZZ</name>
<evidence type="ECO:0008006" key="13">
    <source>
        <dbReference type="Google" id="ProtNLM"/>
    </source>
</evidence>
<evidence type="ECO:0000256" key="2">
    <source>
        <dbReference type="ARBA" id="ARBA00022448"/>
    </source>
</evidence>
<keyword evidence="3" id="KW-1003">Cell membrane</keyword>
<evidence type="ECO:0000256" key="7">
    <source>
        <dbReference type="ARBA" id="ARBA00022989"/>
    </source>
</evidence>
<dbReference type="InterPro" id="IPR003593">
    <property type="entry name" value="AAA+_ATPase"/>
</dbReference>
<protein>
    <recommendedName>
        <fullName evidence="13">ABC transporter ATP-binding protein</fullName>
    </recommendedName>
</protein>
<evidence type="ECO:0000256" key="3">
    <source>
        <dbReference type="ARBA" id="ARBA00022475"/>
    </source>
</evidence>
<organism evidence="12">
    <name type="scientific">marine metagenome</name>
    <dbReference type="NCBI Taxonomy" id="408172"/>
    <lineage>
        <taxon>unclassified sequences</taxon>
        <taxon>metagenomes</taxon>
        <taxon>ecological metagenomes</taxon>
    </lineage>
</organism>
<comment type="subcellular location">
    <subcellularLocation>
        <location evidence="1">Cell membrane</location>
        <topology evidence="1">Multi-pass membrane protein</topology>
    </subcellularLocation>
</comment>
<accession>A0A381QEZ0</accession>
<dbReference type="EMBL" id="UINC01001334">
    <property type="protein sequence ID" value="SUZ77901.1"/>
    <property type="molecule type" value="Genomic_DNA"/>
</dbReference>
<evidence type="ECO:0000256" key="1">
    <source>
        <dbReference type="ARBA" id="ARBA00004651"/>
    </source>
</evidence>
<dbReference type="GO" id="GO:0005524">
    <property type="term" value="F:ATP binding"/>
    <property type="evidence" value="ECO:0007669"/>
    <property type="project" value="UniProtKB-KW"/>
</dbReference>
<dbReference type="SMART" id="SM00382">
    <property type="entry name" value="AAA"/>
    <property type="match status" value="1"/>
</dbReference>
<dbReference type="InterPro" id="IPR011527">
    <property type="entry name" value="ABC1_TM_dom"/>
</dbReference>
<dbReference type="SUPFAM" id="SSF90123">
    <property type="entry name" value="ABC transporter transmembrane region"/>
    <property type="match status" value="1"/>
</dbReference>
<feature type="domain" description="ABC transmembrane type-1" evidence="11">
    <location>
        <begin position="14"/>
        <end position="293"/>
    </location>
</feature>